<sequence length="154" mass="16708">MDDSSAIAHISTRHPHQSSLKPCNFLGVRIIPNVPGINMKFERDTIVKLTIGSGCVLGSLAFPPLAAAEGMVWGNILATALGNVAAGNTANAVDALIDAREGRVSLENQDLTKAVGKAILYETLRERRRYHPRSQTTGRQNPRISRKNRRPSQG</sequence>
<feature type="region of interest" description="Disordered" evidence="1">
    <location>
        <begin position="129"/>
        <end position="154"/>
    </location>
</feature>
<reference evidence="2 3" key="1">
    <citation type="submission" date="2014-02" db="EMBL/GenBank/DDBJ databases">
        <authorList>
            <person name="Genoscope - CEA"/>
        </authorList>
    </citation>
    <scope>NUCLEOTIDE SEQUENCE [LARGE SCALE GENOMIC DNA]</scope>
    <source>
        <strain evidence="2 3">PCC 8005</strain>
    </source>
</reference>
<feature type="compositionally biased region" description="Polar residues" evidence="1">
    <location>
        <begin position="133"/>
        <end position="143"/>
    </location>
</feature>
<dbReference type="Proteomes" id="UP000032946">
    <property type="component" value="Chromosome"/>
</dbReference>
<dbReference type="RefSeq" id="WP_006623194.1">
    <property type="nucleotide sequence ID" value="NZ_FO818640.1"/>
</dbReference>
<organism evidence="2 3">
    <name type="scientific">Limnospira indica PCC 8005</name>
    <dbReference type="NCBI Taxonomy" id="376219"/>
    <lineage>
        <taxon>Bacteria</taxon>
        <taxon>Bacillati</taxon>
        <taxon>Cyanobacteriota</taxon>
        <taxon>Cyanophyceae</taxon>
        <taxon>Oscillatoriophycideae</taxon>
        <taxon>Oscillatoriales</taxon>
        <taxon>Sirenicapillariaceae</taxon>
        <taxon>Limnospira</taxon>
    </lineage>
</organism>
<dbReference type="AlphaFoldDB" id="A0A9P1P0W3"/>
<evidence type="ECO:0000256" key="1">
    <source>
        <dbReference type="SAM" id="MobiDB-lite"/>
    </source>
</evidence>
<evidence type="ECO:0000313" key="3">
    <source>
        <dbReference type="Proteomes" id="UP000032946"/>
    </source>
</evidence>
<keyword evidence="3" id="KW-1185">Reference proteome</keyword>
<feature type="compositionally biased region" description="Basic residues" evidence="1">
    <location>
        <begin position="144"/>
        <end position="154"/>
    </location>
</feature>
<protein>
    <submittedName>
        <fullName evidence="2">Uncharacterized protein</fullName>
    </submittedName>
</protein>
<evidence type="ECO:0000313" key="2">
    <source>
        <dbReference type="EMBL" id="CDM97906.1"/>
    </source>
</evidence>
<name>A0A9P1P0W3_9CYAN</name>
<dbReference type="EMBL" id="FO818640">
    <property type="protein sequence ID" value="CDM97906.1"/>
    <property type="molecule type" value="Genomic_DNA"/>
</dbReference>
<proteinExistence type="predicted"/>
<accession>A0A9P1P0W3</accession>
<gene>
    <name evidence="2" type="ORF">ARTHRO_60507</name>
</gene>